<dbReference type="AlphaFoldDB" id="A0A7J5B665"/>
<keyword evidence="9 10" id="KW-0472">Membrane</keyword>
<keyword evidence="5" id="KW-0808">Transferase</keyword>
<accession>A0A7J5B665</accession>
<dbReference type="EMBL" id="WBJX01000001">
    <property type="protein sequence ID" value="KAB1639652.1"/>
    <property type="molecule type" value="Genomic_DNA"/>
</dbReference>
<dbReference type="GO" id="GO:0031501">
    <property type="term" value="C:mannosyltransferase complex"/>
    <property type="evidence" value="ECO:0007669"/>
    <property type="project" value="TreeGrafter"/>
</dbReference>
<evidence type="ECO:0000256" key="2">
    <source>
        <dbReference type="ARBA" id="ARBA00004687"/>
    </source>
</evidence>
<dbReference type="Proteomes" id="UP000490386">
    <property type="component" value="Unassembled WGS sequence"/>
</dbReference>
<dbReference type="RefSeq" id="WP_151422830.1">
    <property type="nucleotide sequence ID" value="NZ_WBJX01000001.1"/>
</dbReference>
<feature type="transmembrane region" description="Helical" evidence="10">
    <location>
        <begin position="346"/>
        <end position="362"/>
    </location>
</feature>
<name>A0A7J5B665_9MICO</name>
<evidence type="ECO:0000256" key="3">
    <source>
        <dbReference type="ARBA" id="ARBA00022502"/>
    </source>
</evidence>
<feature type="transmembrane region" description="Helical" evidence="10">
    <location>
        <begin position="252"/>
        <end position="276"/>
    </location>
</feature>
<protein>
    <recommendedName>
        <fullName evidence="13">DUF2029 domain-containing protein</fullName>
    </recommendedName>
</protein>
<evidence type="ECO:0000256" key="4">
    <source>
        <dbReference type="ARBA" id="ARBA00022676"/>
    </source>
</evidence>
<dbReference type="GO" id="GO:0000009">
    <property type="term" value="F:alpha-1,6-mannosyltransferase activity"/>
    <property type="evidence" value="ECO:0007669"/>
    <property type="project" value="InterPro"/>
</dbReference>
<dbReference type="PANTHER" id="PTHR12468:SF2">
    <property type="entry name" value="GPI MANNOSYLTRANSFERASE 2"/>
    <property type="match status" value="1"/>
</dbReference>
<evidence type="ECO:0000256" key="7">
    <source>
        <dbReference type="ARBA" id="ARBA00022824"/>
    </source>
</evidence>
<sequence length="419" mass="47182">MADLTLARTGRDDFTVAADTRPTYFSYYWNRLPPLAQVAIIFAVSRVVTTTFLLAFASQQQETWQSPAKPDLWTFSNLWDSAWYERIATGPYGYSSDLPRNDEGQVTENAWAFMPVYPVLVRALMLVTMLPWEIASVLVATAFGFAAAWVFNRTLALVVDRSTTSFATLLFCIGPTSPLLQLGYAESAQNFFVALLLYLLIKRQWLVMLPVIVIASFTRPTGLAWAMTLGLYFLARWWMHAKGREDFPKPEVIKVMAAGLLSALAGFGWLLIAWAVTGVPSAYIDTELAWRIHYTGPIELVPFTGWFHGATFWFGQPIGAIIVVLFVVVVLGVITLPVMRRLGIEIRIWLLSYFTYLFAVFFPQSSTFRLLMPMFPVLGAVAIPKSPLYRVGVVVVMLVGQLVWLYLCWYTVEGDWTPA</sequence>
<comment type="caution">
    <text evidence="11">The sequence shown here is derived from an EMBL/GenBank/DDBJ whole genome shotgun (WGS) entry which is preliminary data.</text>
</comment>
<keyword evidence="3" id="KW-0337">GPI-anchor biosynthesis</keyword>
<dbReference type="UniPathway" id="UPA00196"/>
<gene>
    <name evidence="11" type="ORF">F8O03_04835</name>
</gene>
<feature type="transmembrane region" description="Helical" evidence="10">
    <location>
        <begin position="391"/>
        <end position="412"/>
    </location>
</feature>
<comment type="subcellular location">
    <subcellularLocation>
        <location evidence="1">Endoplasmic reticulum membrane</location>
        <topology evidence="1">Multi-pass membrane protein</topology>
    </subcellularLocation>
</comment>
<evidence type="ECO:0000256" key="6">
    <source>
        <dbReference type="ARBA" id="ARBA00022692"/>
    </source>
</evidence>
<evidence type="ECO:0000313" key="11">
    <source>
        <dbReference type="EMBL" id="KAB1639652.1"/>
    </source>
</evidence>
<feature type="transmembrane region" description="Helical" evidence="10">
    <location>
        <begin position="163"/>
        <end position="184"/>
    </location>
</feature>
<dbReference type="PANTHER" id="PTHR12468">
    <property type="entry name" value="GPI MANNOSYLTRANSFERASE 2"/>
    <property type="match status" value="1"/>
</dbReference>
<feature type="transmembrane region" description="Helical" evidence="10">
    <location>
        <begin position="130"/>
        <end position="151"/>
    </location>
</feature>
<proteinExistence type="predicted"/>
<evidence type="ECO:0008006" key="13">
    <source>
        <dbReference type="Google" id="ProtNLM"/>
    </source>
</evidence>
<organism evidence="11 12">
    <name type="scientific">Pseudoclavibacter terrae</name>
    <dbReference type="NCBI Taxonomy" id="1530195"/>
    <lineage>
        <taxon>Bacteria</taxon>
        <taxon>Bacillati</taxon>
        <taxon>Actinomycetota</taxon>
        <taxon>Actinomycetes</taxon>
        <taxon>Micrococcales</taxon>
        <taxon>Microbacteriaceae</taxon>
        <taxon>Pseudoclavibacter</taxon>
    </lineage>
</organism>
<evidence type="ECO:0000313" key="12">
    <source>
        <dbReference type="Proteomes" id="UP000490386"/>
    </source>
</evidence>
<reference evidence="11 12" key="1">
    <citation type="submission" date="2019-09" db="EMBL/GenBank/DDBJ databases">
        <title>Phylogeny of genus Pseudoclavibacter and closely related genus.</title>
        <authorList>
            <person name="Li Y."/>
        </authorList>
    </citation>
    <scope>NUCLEOTIDE SEQUENCE [LARGE SCALE GENOMIC DNA]</scope>
    <source>
        <strain evidence="11 12">THG-MD12</strain>
    </source>
</reference>
<evidence type="ECO:0000256" key="1">
    <source>
        <dbReference type="ARBA" id="ARBA00004477"/>
    </source>
</evidence>
<keyword evidence="4" id="KW-0328">Glycosyltransferase</keyword>
<feature type="transmembrane region" description="Helical" evidence="10">
    <location>
        <begin position="35"/>
        <end position="57"/>
    </location>
</feature>
<keyword evidence="12" id="KW-1185">Reference proteome</keyword>
<feature type="transmembrane region" description="Helical" evidence="10">
    <location>
        <begin position="191"/>
        <end position="217"/>
    </location>
</feature>
<evidence type="ECO:0000256" key="10">
    <source>
        <dbReference type="SAM" id="Phobius"/>
    </source>
</evidence>
<evidence type="ECO:0000256" key="5">
    <source>
        <dbReference type="ARBA" id="ARBA00022679"/>
    </source>
</evidence>
<dbReference type="OrthoDB" id="151635at2"/>
<evidence type="ECO:0000256" key="8">
    <source>
        <dbReference type="ARBA" id="ARBA00022989"/>
    </source>
</evidence>
<feature type="transmembrane region" description="Helical" evidence="10">
    <location>
        <begin position="312"/>
        <end position="334"/>
    </location>
</feature>
<dbReference type="GO" id="GO:0004376">
    <property type="term" value="F:GPI mannosyltransferase activity"/>
    <property type="evidence" value="ECO:0007669"/>
    <property type="project" value="InterPro"/>
</dbReference>
<dbReference type="GO" id="GO:0016020">
    <property type="term" value="C:membrane"/>
    <property type="evidence" value="ECO:0007669"/>
    <property type="project" value="GOC"/>
</dbReference>
<keyword evidence="7" id="KW-0256">Endoplasmic reticulum</keyword>
<keyword evidence="6 10" id="KW-0812">Transmembrane</keyword>
<dbReference type="GO" id="GO:0006506">
    <property type="term" value="P:GPI anchor biosynthetic process"/>
    <property type="evidence" value="ECO:0007669"/>
    <property type="project" value="UniProtKB-UniPathway"/>
</dbReference>
<evidence type="ECO:0000256" key="9">
    <source>
        <dbReference type="ARBA" id="ARBA00023136"/>
    </source>
</evidence>
<keyword evidence="8 10" id="KW-1133">Transmembrane helix</keyword>
<dbReference type="InterPro" id="IPR007315">
    <property type="entry name" value="PIG-V/Gpi18"/>
</dbReference>
<comment type="pathway">
    <text evidence="2">Glycolipid biosynthesis; glycosylphosphatidylinositol-anchor biosynthesis.</text>
</comment>